<evidence type="ECO:0000313" key="2">
    <source>
        <dbReference type="EMBL" id="CUS55230.1"/>
    </source>
</evidence>
<dbReference type="InterPro" id="IPR017788">
    <property type="entry name" value="Hda"/>
</dbReference>
<dbReference type="NCBIfam" id="TIGR03420">
    <property type="entry name" value="DnaA_homol_Hda"/>
    <property type="match status" value="1"/>
</dbReference>
<dbReference type="Gene3D" id="3.40.50.300">
    <property type="entry name" value="P-loop containing nucleotide triphosphate hydrolases"/>
    <property type="match status" value="1"/>
</dbReference>
<dbReference type="PANTHER" id="PTHR30050:SF5">
    <property type="entry name" value="DNAA REGULATORY INACTIVATOR HDA"/>
    <property type="match status" value="1"/>
</dbReference>
<dbReference type="EMBL" id="CZRL01000124">
    <property type="protein sequence ID" value="CUS55230.1"/>
    <property type="molecule type" value="Genomic_DNA"/>
</dbReference>
<dbReference type="AlphaFoldDB" id="A0A160TUY6"/>
<dbReference type="InterPro" id="IPR055199">
    <property type="entry name" value="Hda_lid"/>
</dbReference>
<proteinExistence type="predicted"/>
<dbReference type="PANTHER" id="PTHR30050">
    <property type="entry name" value="CHROMOSOMAL REPLICATION INITIATOR PROTEIN DNAA"/>
    <property type="match status" value="1"/>
</dbReference>
<dbReference type="InterPro" id="IPR003593">
    <property type="entry name" value="AAA+_ATPase"/>
</dbReference>
<dbReference type="Gene3D" id="1.10.8.60">
    <property type="match status" value="1"/>
</dbReference>
<dbReference type="SUPFAM" id="SSF52540">
    <property type="entry name" value="P-loop containing nucleoside triphosphate hydrolases"/>
    <property type="match status" value="1"/>
</dbReference>
<dbReference type="SMART" id="SM00382">
    <property type="entry name" value="AAA"/>
    <property type="match status" value="1"/>
</dbReference>
<reference evidence="2" key="1">
    <citation type="submission" date="2015-10" db="EMBL/GenBank/DDBJ databases">
        <authorList>
            <person name="Gilbert D.G."/>
        </authorList>
    </citation>
    <scope>NUCLEOTIDE SEQUENCE</scope>
</reference>
<dbReference type="Pfam" id="PF22688">
    <property type="entry name" value="Hda_lid"/>
    <property type="match status" value="1"/>
</dbReference>
<evidence type="ECO:0000259" key="1">
    <source>
        <dbReference type="SMART" id="SM00382"/>
    </source>
</evidence>
<dbReference type="GO" id="GO:0032297">
    <property type="term" value="P:negative regulation of DNA-templated DNA replication initiation"/>
    <property type="evidence" value="ECO:0007669"/>
    <property type="project" value="InterPro"/>
</dbReference>
<accession>A0A160TUY6</accession>
<name>A0A160TUY6_9ZZZZ</name>
<gene>
    <name evidence="2" type="ORF">MGWOODY_XGa449</name>
</gene>
<protein>
    <submittedName>
        <fullName evidence="2">DnaA regulatory inactivator Hda (Homologous to DnaA)</fullName>
    </submittedName>
</protein>
<organism evidence="2">
    <name type="scientific">hydrothermal vent metagenome</name>
    <dbReference type="NCBI Taxonomy" id="652676"/>
    <lineage>
        <taxon>unclassified sequences</taxon>
        <taxon>metagenomes</taxon>
        <taxon>ecological metagenomes</taxon>
    </lineage>
</organism>
<feature type="domain" description="AAA+ ATPase" evidence="1">
    <location>
        <begin position="41"/>
        <end position="163"/>
    </location>
</feature>
<sequence length="235" mass="25819">MTGQLNLPLRLSDSASFDNFYPIGNEEVVEVVRSVTKRTTDKPSLFIHGPPGSGKSHLLQALSRLTVEAHGLNVYVPAGASGVSPDLVSQLNADTVVCLDDLELIVGDREWEEGILELYERLNGGDGVLIVSAKQPPSLVGLDLADLATRFAAGGVYSLKPLAELDLPQAMRFRAGMRGLDLPDSVIQYLIRRLPRNSSVLFSLLDRIDKAAFSRQRRITVPFVKELEKELFSEY</sequence>
<dbReference type="GO" id="GO:0006270">
    <property type="term" value="P:DNA replication initiation"/>
    <property type="evidence" value="ECO:0007669"/>
    <property type="project" value="TreeGrafter"/>
</dbReference>
<dbReference type="InterPro" id="IPR027417">
    <property type="entry name" value="P-loop_NTPase"/>
</dbReference>